<gene>
    <name evidence="2" type="ORF">KUV31_10790</name>
</gene>
<feature type="chain" id="PRO_5040393465" evidence="1">
    <location>
        <begin position="26"/>
        <end position="81"/>
    </location>
</feature>
<dbReference type="PROSITE" id="PS51257">
    <property type="entry name" value="PROKAR_LIPOPROTEIN"/>
    <property type="match status" value="1"/>
</dbReference>
<evidence type="ECO:0000313" key="2">
    <source>
        <dbReference type="EMBL" id="MBY6218824.1"/>
    </source>
</evidence>
<proteinExistence type="predicted"/>
<name>A0A9Q3S274_9SPHN</name>
<dbReference type="EMBL" id="JAHVKP010000001">
    <property type="protein sequence ID" value="MBY6218824.1"/>
    <property type="molecule type" value="Genomic_DNA"/>
</dbReference>
<comment type="caution">
    <text evidence="2">The sequence shown here is derived from an EMBL/GenBank/DDBJ whole genome shotgun (WGS) entry which is preliminary data.</text>
</comment>
<sequence length="81" mass="8573">MKFTKTALVASAAAMSLGLAACDSAAENQAEDEIEATEDVRDAQVDAMEEAGEITEDQADAIDDQTDAMEENAEDVVDETM</sequence>
<organism evidence="2 3">
    <name type="scientific">Qipengyuania aquimaris</name>
    <dbReference type="NCBI Taxonomy" id="255984"/>
    <lineage>
        <taxon>Bacteria</taxon>
        <taxon>Pseudomonadati</taxon>
        <taxon>Pseudomonadota</taxon>
        <taxon>Alphaproteobacteria</taxon>
        <taxon>Sphingomonadales</taxon>
        <taxon>Erythrobacteraceae</taxon>
        <taxon>Qipengyuania</taxon>
    </lineage>
</organism>
<reference evidence="2" key="1">
    <citation type="submission" date="2021-06" db="EMBL/GenBank/DDBJ databases">
        <title>50 bacteria genomes isolated from Dapeng, Shenzhen, China.</title>
        <authorList>
            <person name="Zheng W."/>
            <person name="Yu S."/>
            <person name="Huang Y."/>
        </authorList>
    </citation>
    <scope>NUCLEOTIDE SEQUENCE</scope>
    <source>
        <strain evidence="2">DP4N28-2</strain>
    </source>
</reference>
<feature type="signal peptide" evidence="1">
    <location>
        <begin position="1"/>
        <end position="25"/>
    </location>
</feature>
<dbReference type="RefSeq" id="WP_222405519.1">
    <property type="nucleotide sequence ID" value="NZ_CP095080.1"/>
</dbReference>
<dbReference type="Proteomes" id="UP000824927">
    <property type="component" value="Unassembled WGS sequence"/>
</dbReference>
<protein>
    <submittedName>
        <fullName evidence="2">Uncharacterized protein</fullName>
    </submittedName>
</protein>
<dbReference type="AlphaFoldDB" id="A0A9Q3S274"/>
<accession>A0A9Q3S274</accession>
<evidence type="ECO:0000313" key="3">
    <source>
        <dbReference type="Proteomes" id="UP000824927"/>
    </source>
</evidence>
<evidence type="ECO:0000256" key="1">
    <source>
        <dbReference type="SAM" id="SignalP"/>
    </source>
</evidence>
<keyword evidence="1" id="KW-0732">Signal</keyword>